<feature type="compositionally biased region" description="Polar residues" evidence="1">
    <location>
        <begin position="105"/>
        <end position="115"/>
    </location>
</feature>
<dbReference type="HOGENOM" id="CLU_1864730_0_0_1"/>
<reference evidence="2 3" key="1">
    <citation type="journal article" date="2014" name="BMC Genomics">
        <title>Genome sequencing of four Aureobasidium pullulans varieties: biotechnological potential, stress tolerance, and description of new species.</title>
        <authorList>
            <person name="Gostin Ar C."/>
            <person name="Ohm R.A."/>
            <person name="Kogej T."/>
            <person name="Sonjak S."/>
            <person name="Turk M."/>
            <person name="Zajc J."/>
            <person name="Zalar P."/>
            <person name="Grube M."/>
            <person name="Sun H."/>
            <person name="Han J."/>
            <person name="Sharma A."/>
            <person name="Chiniquy J."/>
            <person name="Ngan C.Y."/>
            <person name="Lipzen A."/>
            <person name="Barry K."/>
            <person name="Grigoriev I.V."/>
            <person name="Gunde-Cimerman N."/>
        </authorList>
    </citation>
    <scope>NUCLEOTIDE SEQUENCE [LARGE SCALE GENOMIC DNA]</scope>
    <source>
        <strain evidence="2 3">CBS 147.97</strain>
    </source>
</reference>
<accession>A0A074XKB1</accession>
<dbReference type="AlphaFoldDB" id="A0A074XKB1"/>
<feature type="region of interest" description="Disordered" evidence="1">
    <location>
        <begin position="1"/>
        <end position="28"/>
    </location>
</feature>
<gene>
    <name evidence="2" type="ORF">M436DRAFT_62401</name>
</gene>
<dbReference type="Proteomes" id="UP000027730">
    <property type="component" value="Unassembled WGS sequence"/>
</dbReference>
<sequence length="137" mass="15380">MCLHSAHVSSTTYSLRKPSPDRRNRSRHAIDCQLPLLQRRRPIGRDSIALTSSQVVDHGCVVDGRPTLMAAGSKFQKMIMKNRLRAPPTECPRAKRRIILKARDSQSSTSPLVSRTKNRYGLGNNKFNNADSLRVSL</sequence>
<name>A0A074XKB1_9PEZI</name>
<dbReference type="RefSeq" id="XP_013429178.1">
    <property type="nucleotide sequence ID" value="XM_013573724.1"/>
</dbReference>
<protein>
    <submittedName>
        <fullName evidence="2">Uncharacterized protein</fullName>
    </submittedName>
</protein>
<dbReference type="GeneID" id="25413367"/>
<evidence type="ECO:0000256" key="1">
    <source>
        <dbReference type="SAM" id="MobiDB-lite"/>
    </source>
</evidence>
<organism evidence="2 3">
    <name type="scientific">Aureobasidium namibiae CBS 147.97</name>
    <dbReference type="NCBI Taxonomy" id="1043004"/>
    <lineage>
        <taxon>Eukaryota</taxon>
        <taxon>Fungi</taxon>
        <taxon>Dikarya</taxon>
        <taxon>Ascomycota</taxon>
        <taxon>Pezizomycotina</taxon>
        <taxon>Dothideomycetes</taxon>
        <taxon>Dothideomycetidae</taxon>
        <taxon>Dothideales</taxon>
        <taxon>Saccotheciaceae</taxon>
        <taxon>Aureobasidium</taxon>
    </lineage>
</organism>
<evidence type="ECO:0000313" key="2">
    <source>
        <dbReference type="EMBL" id="KEQ74986.1"/>
    </source>
</evidence>
<dbReference type="EMBL" id="KL584706">
    <property type="protein sequence ID" value="KEQ74986.1"/>
    <property type="molecule type" value="Genomic_DNA"/>
</dbReference>
<proteinExistence type="predicted"/>
<keyword evidence="3" id="KW-1185">Reference proteome</keyword>
<feature type="region of interest" description="Disordered" evidence="1">
    <location>
        <begin position="103"/>
        <end position="125"/>
    </location>
</feature>
<evidence type="ECO:0000313" key="3">
    <source>
        <dbReference type="Proteomes" id="UP000027730"/>
    </source>
</evidence>